<keyword evidence="4 12" id="KW-1133">Transmembrane helix</keyword>
<organism evidence="14 15">
    <name type="scientific">Heterodera trifolii</name>
    <dbReference type="NCBI Taxonomy" id="157864"/>
    <lineage>
        <taxon>Eukaryota</taxon>
        <taxon>Metazoa</taxon>
        <taxon>Ecdysozoa</taxon>
        <taxon>Nematoda</taxon>
        <taxon>Chromadorea</taxon>
        <taxon>Rhabditida</taxon>
        <taxon>Tylenchina</taxon>
        <taxon>Tylenchomorpha</taxon>
        <taxon>Tylenchoidea</taxon>
        <taxon>Heteroderidae</taxon>
        <taxon>Heteroderinae</taxon>
        <taxon>Heterodera</taxon>
    </lineage>
</organism>
<feature type="transmembrane region" description="Helical" evidence="12">
    <location>
        <begin position="158"/>
        <end position="179"/>
    </location>
</feature>
<accession>A0ABD2M841</accession>
<comment type="subcellular location">
    <subcellularLocation>
        <location evidence="1">Cell membrane</location>
        <topology evidence="1">Multi-pass membrane protein</topology>
    </subcellularLocation>
</comment>
<feature type="transmembrane region" description="Helical" evidence="12">
    <location>
        <begin position="199"/>
        <end position="222"/>
    </location>
</feature>
<dbReference type="InterPro" id="IPR017452">
    <property type="entry name" value="GPCR_Rhodpsn_7TM"/>
</dbReference>
<evidence type="ECO:0000313" key="15">
    <source>
        <dbReference type="Proteomes" id="UP001620626"/>
    </source>
</evidence>
<evidence type="ECO:0000256" key="12">
    <source>
        <dbReference type="SAM" id="Phobius"/>
    </source>
</evidence>
<dbReference type="PRINTS" id="PR00664">
    <property type="entry name" value="OCTOPAMINER"/>
</dbReference>
<evidence type="ECO:0000256" key="4">
    <source>
        <dbReference type="ARBA" id="ARBA00022989"/>
    </source>
</evidence>
<feature type="transmembrane region" description="Helical" evidence="12">
    <location>
        <begin position="242"/>
        <end position="267"/>
    </location>
</feature>
<keyword evidence="5 10" id="KW-0297">G-protein coupled receptor</keyword>
<feature type="transmembrane region" description="Helical" evidence="12">
    <location>
        <begin position="525"/>
        <end position="546"/>
    </location>
</feature>
<evidence type="ECO:0000256" key="9">
    <source>
        <dbReference type="ARBA" id="ARBA00023224"/>
    </source>
</evidence>
<dbReference type="GO" id="GO:0004930">
    <property type="term" value="F:G protein-coupled receptor activity"/>
    <property type="evidence" value="ECO:0007669"/>
    <property type="project" value="UniProtKB-KW"/>
</dbReference>
<dbReference type="GO" id="GO:0005886">
    <property type="term" value="C:plasma membrane"/>
    <property type="evidence" value="ECO:0007669"/>
    <property type="project" value="UniProtKB-SubCell"/>
</dbReference>
<gene>
    <name evidence="14" type="ORF">niasHT_002758</name>
</gene>
<proteinExistence type="inferred from homology"/>
<dbReference type="Gene3D" id="1.20.1070.10">
    <property type="entry name" value="Rhodopsin 7-helix transmembrane proteins"/>
    <property type="match status" value="2"/>
</dbReference>
<evidence type="ECO:0000256" key="1">
    <source>
        <dbReference type="ARBA" id="ARBA00004651"/>
    </source>
</evidence>
<evidence type="ECO:0000256" key="11">
    <source>
        <dbReference type="SAM" id="MobiDB-lite"/>
    </source>
</evidence>
<keyword evidence="15" id="KW-1185">Reference proteome</keyword>
<dbReference type="SMART" id="SM01381">
    <property type="entry name" value="7TM_GPCR_Srsx"/>
    <property type="match status" value="1"/>
</dbReference>
<evidence type="ECO:0000313" key="14">
    <source>
        <dbReference type="EMBL" id="KAL3123676.1"/>
    </source>
</evidence>
<dbReference type="PANTHER" id="PTHR24248">
    <property type="entry name" value="ADRENERGIC RECEPTOR-RELATED G-PROTEIN COUPLED RECEPTOR"/>
    <property type="match status" value="1"/>
</dbReference>
<feature type="transmembrane region" description="Helical" evidence="12">
    <location>
        <begin position="561"/>
        <end position="580"/>
    </location>
</feature>
<protein>
    <recommendedName>
        <fullName evidence="13">G-protein coupled receptors family 1 profile domain-containing protein</fullName>
    </recommendedName>
</protein>
<name>A0ABD2M841_9BILA</name>
<evidence type="ECO:0000259" key="13">
    <source>
        <dbReference type="PROSITE" id="PS50262"/>
    </source>
</evidence>
<evidence type="ECO:0000256" key="2">
    <source>
        <dbReference type="ARBA" id="ARBA00022475"/>
    </source>
</evidence>
<keyword evidence="6 12" id="KW-0472">Membrane</keyword>
<keyword evidence="8" id="KW-0325">Glycoprotein</keyword>
<dbReference type="PROSITE" id="PS00237">
    <property type="entry name" value="G_PROTEIN_RECEP_F1_1"/>
    <property type="match status" value="1"/>
</dbReference>
<evidence type="ECO:0000256" key="6">
    <source>
        <dbReference type="ARBA" id="ARBA00023136"/>
    </source>
</evidence>
<evidence type="ECO:0000256" key="10">
    <source>
        <dbReference type="RuleBase" id="RU000688"/>
    </source>
</evidence>
<dbReference type="InterPro" id="IPR000276">
    <property type="entry name" value="GPCR_Rhodpsn"/>
</dbReference>
<feature type="transmembrane region" description="Helical" evidence="12">
    <location>
        <begin position="82"/>
        <end position="107"/>
    </location>
</feature>
<dbReference type="PROSITE" id="PS50262">
    <property type="entry name" value="G_PROTEIN_RECEP_F1_2"/>
    <property type="match status" value="1"/>
</dbReference>
<keyword evidence="7 10" id="KW-0675">Receptor</keyword>
<reference evidence="14 15" key="1">
    <citation type="submission" date="2024-10" db="EMBL/GenBank/DDBJ databases">
        <authorList>
            <person name="Kim D."/>
        </authorList>
    </citation>
    <scope>NUCLEOTIDE SEQUENCE [LARGE SCALE GENOMIC DNA]</scope>
    <source>
        <strain evidence="14">BH-2024</strain>
    </source>
</reference>
<evidence type="ECO:0000256" key="3">
    <source>
        <dbReference type="ARBA" id="ARBA00022692"/>
    </source>
</evidence>
<keyword evidence="9 10" id="KW-0807">Transducer</keyword>
<dbReference type="InterPro" id="IPR002002">
    <property type="entry name" value="Octopmn_rcpt"/>
</dbReference>
<sequence>MQNLFSLQNAMLNMTSSVSAENHQQQHILEQFSASSPMRNDAFFLPTLATVVNQSIEVAVLRNQLNTVAEQQPMQRLGPFELFLGTMTYLVIIGITILGNTLVILAVFSYRPLKKVQNYFIVSLAASDMMVAMLVMPLHVVKFLANGQWLLGVTVCQLFTTADILLCTSSILNLCAIAIDRYWAIHNPIAYAQKRSLKLVGGMIIMVWVASAVISVPPLIGWNDWTSQQLVDHCELTSDKAFVVFSACGSFFLPLLVMVIVYMKIFLSARKRIRKNRGRSALFKMSCELADAQPKHKRSHRLPVAATSVIALASATGAQILRKRTLTKAPFPDKRGVVSVPEEVGVPILHTVGGVNAKMPQHGGICRLTACGASMHSSVLSSCCSVQQPQLYVPKLALYIDGIQAEEELDGDSGHGGSNKDSPENTVTVPASTVLTTAPAAISHSPAAKSHSLVPTVAAAPSMVALTSSASMMAMASGGERTPAESGTEVAAHKKATSDTVELKTHLKEREKISVAKEKRAAKTIAVIIFVFTFCWLPFFCAYVIMPFCTGCYLHPKVHQAFVWLGYINSSLNPFLYGILNLEFRRAFRKILCPKRVQNAQRRRLSEQASVRKKPAPKS</sequence>
<dbReference type="PRINTS" id="PR00237">
    <property type="entry name" value="GPCRRHODOPSN"/>
</dbReference>
<feature type="region of interest" description="Disordered" evidence="11">
    <location>
        <begin position="408"/>
        <end position="427"/>
    </location>
</feature>
<dbReference type="Pfam" id="PF00001">
    <property type="entry name" value="7tm_1"/>
    <property type="match status" value="1"/>
</dbReference>
<feature type="transmembrane region" description="Helical" evidence="12">
    <location>
        <begin position="119"/>
        <end position="138"/>
    </location>
</feature>
<dbReference type="SUPFAM" id="SSF81321">
    <property type="entry name" value="Family A G protein-coupled receptor-like"/>
    <property type="match status" value="1"/>
</dbReference>
<dbReference type="Proteomes" id="UP001620626">
    <property type="component" value="Unassembled WGS sequence"/>
</dbReference>
<evidence type="ECO:0000256" key="5">
    <source>
        <dbReference type="ARBA" id="ARBA00023040"/>
    </source>
</evidence>
<feature type="domain" description="G-protein coupled receptors family 1 profile" evidence="13">
    <location>
        <begin position="99"/>
        <end position="577"/>
    </location>
</feature>
<comment type="caution">
    <text evidence="14">The sequence shown here is derived from an EMBL/GenBank/DDBJ whole genome shotgun (WGS) entry which is preliminary data.</text>
</comment>
<dbReference type="AlphaFoldDB" id="A0ABD2M841"/>
<keyword evidence="2" id="KW-1003">Cell membrane</keyword>
<evidence type="ECO:0000256" key="8">
    <source>
        <dbReference type="ARBA" id="ARBA00023180"/>
    </source>
</evidence>
<dbReference type="EMBL" id="JBICBT010000089">
    <property type="protein sequence ID" value="KAL3123676.1"/>
    <property type="molecule type" value="Genomic_DNA"/>
</dbReference>
<keyword evidence="3 10" id="KW-0812">Transmembrane</keyword>
<dbReference type="PANTHER" id="PTHR24248:SF174">
    <property type="entry name" value="TYRAMINE_OCTOPAMINE RECEPTOR"/>
    <property type="match status" value="1"/>
</dbReference>
<evidence type="ECO:0000256" key="7">
    <source>
        <dbReference type="ARBA" id="ARBA00023170"/>
    </source>
</evidence>
<comment type="similarity">
    <text evidence="10">Belongs to the G-protein coupled receptor 1 family.</text>
</comment>